<dbReference type="InterPro" id="IPR042197">
    <property type="entry name" value="Apaf_helical"/>
</dbReference>
<dbReference type="InterPro" id="IPR011990">
    <property type="entry name" value="TPR-like_helical_dom_sf"/>
</dbReference>
<dbReference type="EMBL" id="BAABAA010000005">
    <property type="protein sequence ID" value="GAA3567622.1"/>
    <property type="molecule type" value="Genomic_DNA"/>
</dbReference>
<dbReference type="PANTHER" id="PTHR47691">
    <property type="entry name" value="REGULATOR-RELATED"/>
    <property type="match status" value="1"/>
</dbReference>
<feature type="domain" description="HTH cro/C1-type" evidence="1">
    <location>
        <begin position="19"/>
        <end position="75"/>
    </location>
</feature>
<dbReference type="Gene3D" id="1.10.260.40">
    <property type="entry name" value="lambda repressor-like DNA-binding domains"/>
    <property type="match status" value="1"/>
</dbReference>
<proteinExistence type="predicted"/>
<dbReference type="SUPFAM" id="SSF48452">
    <property type="entry name" value="TPR-like"/>
    <property type="match status" value="1"/>
</dbReference>
<dbReference type="InterPro" id="IPR001387">
    <property type="entry name" value="Cro/C1-type_HTH"/>
</dbReference>
<dbReference type="SUPFAM" id="SSF52540">
    <property type="entry name" value="P-loop containing nucleoside triphosphate hydrolases"/>
    <property type="match status" value="1"/>
</dbReference>
<evidence type="ECO:0000313" key="3">
    <source>
        <dbReference type="Proteomes" id="UP001501222"/>
    </source>
</evidence>
<reference evidence="3" key="1">
    <citation type="journal article" date="2019" name="Int. J. Syst. Evol. Microbiol.">
        <title>The Global Catalogue of Microorganisms (GCM) 10K type strain sequencing project: providing services to taxonomists for standard genome sequencing and annotation.</title>
        <authorList>
            <consortium name="The Broad Institute Genomics Platform"/>
            <consortium name="The Broad Institute Genome Sequencing Center for Infectious Disease"/>
            <person name="Wu L."/>
            <person name="Ma J."/>
        </authorList>
    </citation>
    <scope>NUCLEOTIDE SEQUENCE [LARGE SCALE GENOMIC DNA]</scope>
    <source>
        <strain evidence="3">JCM 16928</strain>
    </source>
</reference>
<dbReference type="CDD" id="cd00093">
    <property type="entry name" value="HTH_XRE"/>
    <property type="match status" value="1"/>
</dbReference>
<evidence type="ECO:0000259" key="1">
    <source>
        <dbReference type="PROSITE" id="PS50943"/>
    </source>
</evidence>
<dbReference type="Pfam" id="PF13424">
    <property type="entry name" value="TPR_12"/>
    <property type="match status" value="2"/>
</dbReference>
<keyword evidence="3" id="KW-1185">Reference proteome</keyword>
<dbReference type="InterPro" id="IPR027417">
    <property type="entry name" value="P-loop_NTPase"/>
</dbReference>
<dbReference type="SMART" id="SM00530">
    <property type="entry name" value="HTH_XRE"/>
    <property type="match status" value="1"/>
</dbReference>
<dbReference type="PRINTS" id="PR00364">
    <property type="entry name" value="DISEASERSIST"/>
</dbReference>
<dbReference type="Pfam" id="PF13560">
    <property type="entry name" value="HTH_31"/>
    <property type="match status" value="1"/>
</dbReference>
<dbReference type="RefSeq" id="WP_344842748.1">
    <property type="nucleotide sequence ID" value="NZ_BAABAA010000005.1"/>
</dbReference>
<sequence>MDSVDGEVVAMAAEFSELLRRHRLAAGHTQAALAELAGLSEQAVSLLERGTRRRPRAETIHALSTALKLTTEAEQELLGSIRATGTPVSPSPPAAHVPWELPQTVADFTAREGQLSKVLDALAGSGSSTVCLVITGMGGVGKTALAVHAGHLSAGQFPDGQLYVALRGHDPGVALTAVEALGQLLRSLGVRQEAVPDELDEMARLYRSRIAGRRMLILLDDASSVDQVTPLLPGGNGSAALIISRRFLATLPGSLIVRLPTFTSSESLRLLASVAGEERVNSELEAALELSELTGGLPLALRLIGARLTMRPQWLLQHFVDQLQDERRSLDELGLDHSGVRATFASSLNELTASPLAADRDAAIAFDLLSLADGPEISVPLVARLLDLDPRAAEERLERLVDLHLLDSLGPLRYQMHDLLRAFARERLSVRDREAERTAAIERGLRFYTAAAWQAQRLTHPWSPRQPIGEVDLTGVPTFTNLTDAPAWFDAEYDSILALYKLASAVPGLARRYGPSLALGLFGYLELRAYWLRMRTMLDLVLASGPPMDDLVTWGWLEHDRAIPDSELGHLAESRARLLRALEHFEAAQHLGGVARCCSSLSHVCERLDQVEEAIEWGERGLKLAQEAGERNALGTSHLAVGILYNRIGRRDDARAAFRASIELADNDRSLARRHRLAAGSYLAAGLYDIAVEHLDAALAIYTRIDDPPGLAESRHYLGQLEFARGNYPEAERNVREGLRLNELYNNSDSQRRGLLLASLAAIQDATAKHAAARLTRSRAIEIFEAEGVLAEADDLRRKQAAVSGNGSEG</sequence>
<dbReference type="PANTHER" id="PTHR47691:SF3">
    <property type="entry name" value="HTH-TYPE TRANSCRIPTIONAL REGULATOR RV0890C-RELATED"/>
    <property type="match status" value="1"/>
</dbReference>
<dbReference type="SUPFAM" id="SSF47413">
    <property type="entry name" value="lambda repressor-like DNA-binding domains"/>
    <property type="match status" value="1"/>
</dbReference>
<dbReference type="SMART" id="SM00028">
    <property type="entry name" value="TPR"/>
    <property type="match status" value="4"/>
</dbReference>
<dbReference type="Gene3D" id="3.40.50.300">
    <property type="entry name" value="P-loop containing nucleotide triphosphate hydrolases"/>
    <property type="match status" value="1"/>
</dbReference>
<organism evidence="2 3">
    <name type="scientific">Kribbella ginsengisoli</name>
    <dbReference type="NCBI Taxonomy" id="363865"/>
    <lineage>
        <taxon>Bacteria</taxon>
        <taxon>Bacillati</taxon>
        <taxon>Actinomycetota</taxon>
        <taxon>Actinomycetes</taxon>
        <taxon>Propionibacteriales</taxon>
        <taxon>Kribbellaceae</taxon>
        <taxon>Kribbella</taxon>
    </lineage>
</organism>
<dbReference type="InterPro" id="IPR010982">
    <property type="entry name" value="Lambda_DNA-bd_dom_sf"/>
</dbReference>
<dbReference type="PROSITE" id="PS50943">
    <property type="entry name" value="HTH_CROC1"/>
    <property type="match status" value="1"/>
</dbReference>
<comment type="caution">
    <text evidence="2">The sequence shown here is derived from an EMBL/GenBank/DDBJ whole genome shotgun (WGS) entry which is preliminary data.</text>
</comment>
<gene>
    <name evidence="2" type="ORF">GCM10022235_40690</name>
</gene>
<name>A0ABP6XI29_9ACTN</name>
<accession>A0ABP6XI29</accession>
<evidence type="ECO:0000313" key="2">
    <source>
        <dbReference type="EMBL" id="GAA3567622.1"/>
    </source>
</evidence>
<protein>
    <submittedName>
        <fullName evidence="2">XRE family transcriptional regulator</fullName>
    </submittedName>
</protein>
<dbReference type="Gene3D" id="1.25.40.10">
    <property type="entry name" value="Tetratricopeptide repeat domain"/>
    <property type="match status" value="2"/>
</dbReference>
<dbReference type="Gene3D" id="1.10.8.430">
    <property type="entry name" value="Helical domain of apoptotic protease-activating factors"/>
    <property type="match status" value="1"/>
</dbReference>
<dbReference type="Proteomes" id="UP001501222">
    <property type="component" value="Unassembled WGS sequence"/>
</dbReference>
<dbReference type="InterPro" id="IPR019734">
    <property type="entry name" value="TPR_rpt"/>
</dbReference>